<dbReference type="EMBL" id="ARQD01000003">
    <property type="protein sequence ID" value="KIX85030.1"/>
    <property type="molecule type" value="Genomic_DNA"/>
</dbReference>
<dbReference type="STRING" id="1306947.J120_03710"/>
<accession>A0A0D2I1C7</accession>
<reference evidence="1 2" key="1">
    <citation type="journal article" date="2013" name="Proc. Natl. Acad. Sci. U.S.A.">
        <title>Candidate phylum TM6 genome recovered from a hospital sink biofilm provides genomic insights into this uncultivated phylum.</title>
        <authorList>
            <person name="McLean J.S."/>
            <person name="Lombardo M.J."/>
            <person name="Badger J.H."/>
            <person name="Edlund A."/>
            <person name="Novotny M."/>
            <person name="Yee-Greenbaum J."/>
            <person name="Vyahhi N."/>
            <person name="Hall A.P."/>
            <person name="Yang Y."/>
            <person name="Dupont C.L."/>
            <person name="Ziegler M.G."/>
            <person name="Chitsaz H."/>
            <person name="Allen A.E."/>
            <person name="Yooseph S."/>
            <person name="Tesler G."/>
            <person name="Pevzner P.A."/>
            <person name="Friedman R.M."/>
            <person name="Nealson K.H."/>
            <person name="Venter J.C."/>
            <person name="Lasken R.S."/>
        </authorList>
    </citation>
    <scope>NUCLEOTIDE SEQUENCE [LARGE SCALE GENOMIC DNA]</scope>
    <source>
        <strain evidence="1 2">TM6SC1</strain>
    </source>
</reference>
<organism evidence="1 2">
    <name type="scientific">candidate division TM6 bacterium JCVI TM6SC1</name>
    <dbReference type="NCBI Taxonomy" id="1306947"/>
    <lineage>
        <taxon>Bacteria</taxon>
        <taxon>Candidatus Babelota</taxon>
        <taxon>Vermiphilus</taxon>
    </lineage>
</organism>
<dbReference type="AlphaFoldDB" id="A0A0D2I1C7"/>
<dbReference type="InterPro" id="IPR036192">
    <property type="entry name" value="Cell_div_ZapA-like_sf"/>
</dbReference>
<evidence type="ECO:0008006" key="3">
    <source>
        <dbReference type="Google" id="ProtNLM"/>
    </source>
</evidence>
<comment type="caution">
    <text evidence="1">The sequence shown here is derived from an EMBL/GenBank/DDBJ whole genome shotgun (WGS) entry which is preliminary data.</text>
</comment>
<evidence type="ECO:0000313" key="2">
    <source>
        <dbReference type="Proteomes" id="UP000032214"/>
    </source>
</evidence>
<evidence type="ECO:0000313" key="1">
    <source>
        <dbReference type="EMBL" id="KIX85030.1"/>
    </source>
</evidence>
<sequence>MNELKKYTVTINSDMYSFISDEQETDIHRAVELVNSLCIPLVDIKLTSHHDSKRILALIAVRLASMLLQEQDQSYTTTTTCTSLIELINRTLEI</sequence>
<gene>
    <name evidence="1" type="ORF">J120_03710</name>
</gene>
<dbReference type="SUPFAM" id="SSF102829">
    <property type="entry name" value="Cell division protein ZapA-like"/>
    <property type="match status" value="1"/>
</dbReference>
<proteinExistence type="predicted"/>
<name>A0A0D2I1C7_9BACT</name>
<protein>
    <recommendedName>
        <fullName evidence="3">Cell division protein ZapA</fullName>
    </recommendedName>
</protein>
<dbReference type="Proteomes" id="UP000032214">
    <property type="component" value="Unassembled WGS sequence"/>
</dbReference>
<keyword evidence="2" id="KW-1185">Reference proteome</keyword>